<reference evidence="1 2" key="1">
    <citation type="journal article" date="2018" name="PLoS ONE">
        <title>The draft genome of Kipferlia bialata reveals reductive genome evolution in fornicate parasites.</title>
        <authorList>
            <person name="Tanifuji G."/>
            <person name="Takabayashi S."/>
            <person name="Kume K."/>
            <person name="Takagi M."/>
            <person name="Nakayama T."/>
            <person name="Kamikawa R."/>
            <person name="Inagaki Y."/>
            <person name="Hashimoto T."/>
        </authorList>
    </citation>
    <scope>NUCLEOTIDE SEQUENCE [LARGE SCALE GENOMIC DNA]</scope>
    <source>
        <strain evidence="1">NY0173</strain>
    </source>
</reference>
<dbReference type="AlphaFoldDB" id="A0A9K3GS02"/>
<comment type="caution">
    <text evidence="1">The sequence shown here is derived from an EMBL/GenBank/DDBJ whole genome shotgun (WGS) entry which is preliminary data.</text>
</comment>
<protein>
    <submittedName>
        <fullName evidence="1">Uncharacterized protein</fullName>
    </submittedName>
</protein>
<dbReference type="EMBL" id="BDIP01009993">
    <property type="protein sequence ID" value="GIQ92565.1"/>
    <property type="molecule type" value="Genomic_DNA"/>
</dbReference>
<sequence>MLLCTVLGLGIDIPDFVATPISGYMHTKWEGEGTPGEGMGQ</sequence>
<evidence type="ECO:0000313" key="1">
    <source>
        <dbReference type="EMBL" id="GIQ92565.1"/>
    </source>
</evidence>
<gene>
    <name evidence="1" type="ORF">KIPB_016407</name>
</gene>
<dbReference type="Proteomes" id="UP000265618">
    <property type="component" value="Unassembled WGS sequence"/>
</dbReference>
<organism evidence="1 2">
    <name type="scientific">Kipferlia bialata</name>
    <dbReference type="NCBI Taxonomy" id="797122"/>
    <lineage>
        <taxon>Eukaryota</taxon>
        <taxon>Metamonada</taxon>
        <taxon>Carpediemonas-like organisms</taxon>
        <taxon>Kipferlia</taxon>
    </lineage>
</organism>
<evidence type="ECO:0000313" key="2">
    <source>
        <dbReference type="Proteomes" id="UP000265618"/>
    </source>
</evidence>
<feature type="non-terminal residue" evidence="1">
    <location>
        <position position="1"/>
    </location>
</feature>
<keyword evidence="2" id="KW-1185">Reference proteome</keyword>
<name>A0A9K3GS02_9EUKA</name>
<accession>A0A9K3GS02</accession>
<proteinExistence type="predicted"/>